<reference evidence="3" key="1">
    <citation type="submission" date="2019-12" db="EMBL/GenBank/DDBJ databases">
        <title>High-Quality draft genome sequences of three cyanobacteria isolated from the limestone walls of the Old Cathedral of Coimbra.</title>
        <authorList>
            <person name="Tiago I."/>
            <person name="Soares F."/>
            <person name="Portugal A."/>
        </authorList>
    </citation>
    <scope>NUCLEOTIDE SEQUENCE</scope>
    <source>
        <strain evidence="3">A</strain>
    </source>
</reference>
<dbReference type="GO" id="GO:0006260">
    <property type="term" value="P:DNA replication"/>
    <property type="evidence" value="ECO:0007669"/>
    <property type="project" value="InterPro"/>
</dbReference>
<dbReference type="InterPro" id="IPR054347">
    <property type="entry name" value="TOTE_primase"/>
</dbReference>
<gene>
    <name evidence="3" type="ORF">GS601_21825</name>
</gene>
<dbReference type="SUPFAM" id="SSF52540">
    <property type="entry name" value="P-loop containing nucleoside triphosphate hydrolases"/>
    <property type="match status" value="1"/>
</dbReference>
<dbReference type="GO" id="GO:0005829">
    <property type="term" value="C:cytosol"/>
    <property type="evidence" value="ECO:0007669"/>
    <property type="project" value="TreeGrafter"/>
</dbReference>
<evidence type="ECO:0000259" key="2">
    <source>
        <dbReference type="PROSITE" id="PS51199"/>
    </source>
</evidence>
<feature type="region of interest" description="Disordered" evidence="1">
    <location>
        <begin position="235"/>
        <end position="258"/>
    </location>
</feature>
<protein>
    <submittedName>
        <fullName evidence="3">AAA family ATPase</fullName>
    </submittedName>
</protein>
<evidence type="ECO:0000313" key="3">
    <source>
        <dbReference type="EMBL" id="NDJ19891.1"/>
    </source>
</evidence>
<dbReference type="Pfam" id="PF22548">
    <property type="entry name" value="AEP-TOTE"/>
    <property type="match status" value="1"/>
</dbReference>
<dbReference type="GO" id="GO:0003678">
    <property type="term" value="F:DNA helicase activity"/>
    <property type="evidence" value="ECO:0007669"/>
    <property type="project" value="InterPro"/>
</dbReference>
<dbReference type="Proteomes" id="UP000646053">
    <property type="component" value="Unassembled WGS sequence"/>
</dbReference>
<dbReference type="PROSITE" id="PS51199">
    <property type="entry name" value="SF4_HELICASE"/>
    <property type="match status" value="1"/>
</dbReference>
<keyword evidence="4" id="KW-1185">Reference proteome</keyword>
<dbReference type="RefSeq" id="WP_162425415.1">
    <property type="nucleotide sequence ID" value="NZ_WVIE01000044.1"/>
</dbReference>
<dbReference type="InterPro" id="IPR027417">
    <property type="entry name" value="P-loop_NTPase"/>
</dbReference>
<dbReference type="CDD" id="cd00525">
    <property type="entry name" value="AE_Prim_S_like"/>
    <property type="match status" value="1"/>
</dbReference>
<comment type="caution">
    <text evidence="3">The sequence shown here is derived from an EMBL/GenBank/DDBJ whole genome shotgun (WGS) entry which is preliminary data.</text>
</comment>
<organism evidence="3 4">
    <name type="scientific">Myxacorys almedinensis A</name>
    <dbReference type="NCBI Taxonomy" id="2690445"/>
    <lineage>
        <taxon>Bacteria</taxon>
        <taxon>Bacillati</taxon>
        <taxon>Cyanobacteriota</taxon>
        <taxon>Cyanophyceae</taxon>
        <taxon>Leptolyngbyales</taxon>
        <taxon>Leptolyngbyaceae</taxon>
        <taxon>Myxacorys</taxon>
        <taxon>Myxacorys almedinensis</taxon>
    </lineage>
</organism>
<dbReference type="Gene3D" id="3.40.50.300">
    <property type="entry name" value="P-loop containing nucleotide triphosphate hydrolases"/>
    <property type="match status" value="1"/>
</dbReference>
<dbReference type="AlphaFoldDB" id="A0A8J7Z841"/>
<dbReference type="PANTHER" id="PTHR30153:SF2">
    <property type="entry name" value="REPLICATIVE DNA HELICASE"/>
    <property type="match status" value="1"/>
</dbReference>
<dbReference type="GO" id="GO:0005524">
    <property type="term" value="F:ATP binding"/>
    <property type="evidence" value="ECO:0007669"/>
    <property type="project" value="InterPro"/>
</dbReference>
<sequence length="906" mass="100848">MSETTTVLQQLYRLILHKHQQLYSVWQSTDVLQSQYDQSLTPAVVEAHLQGNSIISVRLLQPGTNLAKAGCIDFDAPKDGRDEQTLREVLSLSQRVQQIATSQGLSAYLEFSGRRGFHLWLFADMPLPGATWVKALQNLCYLADYKPKEIYPATATTAIDGKASGRPIKLPCGKHQISGRWSGFLSEPVNWSEGFPVVPDDQAGLMASFQQIPVAQLAQLAALEVSLSSAIGKNGHQKGNAFQERSGFAGSSTVQSSTTTKSTNFSILASDEHPACIHYLMNQGAPTDQDYNSVNLTLARYVITRGWERNQAEPLAEAMARASDHHPTSKTTVESRLRNFHSTYASVKRNPHDYQWSCSYIRNSRELVHCGGCTGYACPFWQWEKPEGDNEVARRVERDLLAYILHHPEAGMQEALGVDLPVEGFIATFMPKGNDPKPFYLHQRLWECFVSLEIEGRELTPSLVLSRLEKLVIERSPLPTPILNQVAAYLDELLNLAPCGWETFTELLMRVRDTGLRLLAKEQAATASELLNSPLHPVTETLETLIHHSQHLQQRNASEVMPMVAYTQDLIRELFGQPQTAIATPAPWLNRSLNGGLHPGRLYVVGAPPGSGKTTWCAWCADEAAKAKIPVLYVSFEMGKQQLWVNALSRMGGLNSGLIEAKHWMNADYAHTEWLKQQTALAIRAYDQQIAEYLTVLEAGPEVTVVHLKGTIAQIRRIAELDKTAPVLVIVDYLQLMCCGDEKLDSGANEVLRVSRVATGLKQLARDTGAAVVAISDINKAAYQEALRTGTLDMGALRDSFKIAHAADCIMLLQTGKAQRGNDQPRDQLDLLEERYAGDYLRLRQIQDVRAQYPLNEKAKATYARLSILKNRGGVTAEPLFVYERAYHRFIPVDLDLGEDNDREDL</sequence>
<dbReference type="Pfam" id="PF03796">
    <property type="entry name" value="DnaB_C"/>
    <property type="match status" value="1"/>
</dbReference>
<name>A0A8J7Z841_9CYAN</name>
<dbReference type="InterPro" id="IPR007694">
    <property type="entry name" value="DNA_helicase_DnaB-like_C"/>
</dbReference>
<dbReference type="PANTHER" id="PTHR30153">
    <property type="entry name" value="REPLICATIVE DNA HELICASE DNAB"/>
    <property type="match status" value="1"/>
</dbReference>
<evidence type="ECO:0000256" key="1">
    <source>
        <dbReference type="SAM" id="MobiDB-lite"/>
    </source>
</evidence>
<proteinExistence type="predicted"/>
<feature type="domain" description="SF4 helicase" evidence="2">
    <location>
        <begin position="575"/>
        <end position="861"/>
    </location>
</feature>
<dbReference type="EMBL" id="WVIE01000044">
    <property type="protein sequence ID" value="NDJ19891.1"/>
    <property type="molecule type" value="Genomic_DNA"/>
</dbReference>
<accession>A0A8J7Z841</accession>
<evidence type="ECO:0000313" key="4">
    <source>
        <dbReference type="Proteomes" id="UP000646053"/>
    </source>
</evidence>